<dbReference type="GO" id="GO:0032931">
    <property type="term" value="F:histone H3K56 acetyltransferase activity"/>
    <property type="evidence" value="ECO:0007669"/>
    <property type="project" value="TreeGrafter"/>
</dbReference>
<keyword evidence="8" id="KW-0539">Nucleus</keyword>
<evidence type="ECO:0000256" key="2">
    <source>
        <dbReference type="ARBA" id="ARBA00013184"/>
    </source>
</evidence>
<keyword evidence="4" id="KW-0227">DNA damage</keyword>
<evidence type="ECO:0000256" key="4">
    <source>
        <dbReference type="ARBA" id="ARBA00022763"/>
    </source>
</evidence>
<evidence type="ECO:0000313" key="11">
    <source>
        <dbReference type="EMBL" id="KAF9527581.1"/>
    </source>
</evidence>
<accession>A0A9P6JNY6</accession>
<reference evidence="11" key="1">
    <citation type="submission" date="2020-11" db="EMBL/GenBank/DDBJ databases">
        <authorList>
            <consortium name="DOE Joint Genome Institute"/>
            <person name="Ahrendt S."/>
            <person name="Riley R."/>
            <person name="Andreopoulos W."/>
            <person name="Labutti K."/>
            <person name="Pangilinan J."/>
            <person name="Ruiz-Duenas F.J."/>
            <person name="Barrasa J.M."/>
            <person name="Sanchez-Garcia M."/>
            <person name="Camarero S."/>
            <person name="Miyauchi S."/>
            <person name="Serrano A."/>
            <person name="Linde D."/>
            <person name="Babiker R."/>
            <person name="Drula E."/>
            <person name="Ayuso-Fernandez I."/>
            <person name="Pacheco R."/>
            <person name="Padilla G."/>
            <person name="Ferreira P."/>
            <person name="Barriuso J."/>
            <person name="Kellner H."/>
            <person name="Castanera R."/>
            <person name="Alfaro M."/>
            <person name="Ramirez L."/>
            <person name="Pisabarro A.G."/>
            <person name="Kuo A."/>
            <person name="Tritt A."/>
            <person name="Lipzen A."/>
            <person name="He G."/>
            <person name="Yan M."/>
            <person name="Ng V."/>
            <person name="Cullen D."/>
            <person name="Martin F."/>
            <person name="Rosso M.-N."/>
            <person name="Henrissat B."/>
            <person name="Hibbett D."/>
            <person name="Martinez A.T."/>
            <person name="Grigoriev I.V."/>
        </authorList>
    </citation>
    <scope>NUCLEOTIDE SEQUENCE</scope>
    <source>
        <strain evidence="11">CBS 506.95</strain>
    </source>
</reference>
<evidence type="ECO:0000256" key="10">
    <source>
        <dbReference type="SAM" id="MobiDB-lite"/>
    </source>
</evidence>
<evidence type="ECO:0000256" key="5">
    <source>
        <dbReference type="ARBA" id="ARBA00022990"/>
    </source>
</evidence>
<dbReference type="EC" id="2.3.1.48" evidence="2"/>
<keyword evidence="7" id="KW-0804">Transcription</keyword>
<dbReference type="InterPro" id="IPR013178">
    <property type="entry name" value="Histone_AcTrfase_Rtt109/CBP"/>
</dbReference>
<organism evidence="11 12">
    <name type="scientific">Crepidotus variabilis</name>
    <dbReference type="NCBI Taxonomy" id="179855"/>
    <lineage>
        <taxon>Eukaryota</taxon>
        <taxon>Fungi</taxon>
        <taxon>Dikarya</taxon>
        <taxon>Basidiomycota</taxon>
        <taxon>Agaricomycotina</taxon>
        <taxon>Agaricomycetes</taxon>
        <taxon>Agaricomycetidae</taxon>
        <taxon>Agaricales</taxon>
        <taxon>Agaricineae</taxon>
        <taxon>Crepidotaceae</taxon>
        <taxon>Crepidotus</taxon>
    </lineage>
</organism>
<dbReference type="PANTHER" id="PTHR31571:SF2">
    <property type="entry name" value="HISTONE ACETYLTRANSFERASE RTT109"/>
    <property type="match status" value="1"/>
</dbReference>
<evidence type="ECO:0000256" key="1">
    <source>
        <dbReference type="ARBA" id="ARBA00004123"/>
    </source>
</evidence>
<gene>
    <name evidence="11" type="ORF">CPB83DRAFT_743002</name>
</gene>
<proteinExistence type="predicted"/>
<dbReference type="AlphaFoldDB" id="A0A9P6JNY6"/>
<comment type="subcellular location">
    <subcellularLocation>
        <location evidence="1">Nucleus</location>
    </subcellularLocation>
</comment>
<evidence type="ECO:0000256" key="3">
    <source>
        <dbReference type="ARBA" id="ARBA00022679"/>
    </source>
</evidence>
<dbReference type="PROSITE" id="PS51728">
    <property type="entry name" value="RTT109_HAT"/>
    <property type="match status" value="1"/>
</dbReference>
<sequence length="518" mass="57666">LLTALSTHPGTRTFHLHVLITSPRKSNGLFPYATPRPPRVYVQDVLVLVSEERRNKEPPRILIFALEATLYLIPPTSTLLLYISKLDTSGYTSPLLPPPTSLLTRAFLSYYFNPSTRPREFCTPEAPVRNVWIQLFARAPPLLEKQYLFAGSGEYAGKVGRWRGDRGLCVWWRRVLGRVVEEYVPGGGGGEKEKVGMYYLLPGYNREEAEDALRIASVASLSSSSKSGVQWTYGHPYPPSSHTIPLPCPYDPSDPDSASNLGRYIPYFDDCPKSRFMDEIAYATEVDVKSPQRKKRKGDPSEEREKKDKDKDKKLRPLGEMGRVSADEFWERMSFRQECVSGAVTGFFTIFISSPPSVATSSAVISPSPLQPQPGQVSSQINKRVLTTLLTGVEFSDVDKAIKGTEIVEGTIKSLCEGRSVASAGANALARTILARERAKTPEREERYLRVPRTPPRHGHMAEVSPNPFCEPVVTADTYGRYIYGRSDTRNAVRGASGTQPGGEEHVTVLAVRKKKRK</sequence>
<dbReference type="Pfam" id="PF08214">
    <property type="entry name" value="HAT_KAT11"/>
    <property type="match status" value="1"/>
</dbReference>
<dbReference type="GO" id="GO:0006355">
    <property type="term" value="P:regulation of DNA-templated transcription"/>
    <property type="evidence" value="ECO:0007669"/>
    <property type="project" value="InterPro"/>
</dbReference>
<dbReference type="InterPro" id="IPR016849">
    <property type="entry name" value="Rtt109"/>
</dbReference>
<comment type="caution">
    <text evidence="11">The sequence shown here is derived from an EMBL/GenBank/DDBJ whole genome shotgun (WGS) entry which is preliminary data.</text>
</comment>
<protein>
    <recommendedName>
        <fullName evidence="2">histone acetyltransferase</fullName>
        <ecNumber evidence="2">2.3.1.48</ecNumber>
    </recommendedName>
</protein>
<dbReference type="GO" id="GO:0006974">
    <property type="term" value="P:DNA damage response"/>
    <property type="evidence" value="ECO:0007669"/>
    <property type="project" value="UniProtKB-KW"/>
</dbReference>
<feature type="compositionally biased region" description="Basic and acidic residues" evidence="10">
    <location>
        <begin position="298"/>
        <end position="317"/>
    </location>
</feature>
<evidence type="ECO:0000313" key="12">
    <source>
        <dbReference type="Proteomes" id="UP000807306"/>
    </source>
</evidence>
<keyword evidence="12" id="KW-1185">Reference proteome</keyword>
<dbReference type="GO" id="GO:0005634">
    <property type="term" value="C:nucleus"/>
    <property type="evidence" value="ECO:0007669"/>
    <property type="project" value="UniProtKB-SubCell"/>
</dbReference>
<dbReference type="OrthoDB" id="3361892at2759"/>
<comment type="catalytic activity">
    <reaction evidence="9">
        <text>L-lysyl-[histone] + acetyl-CoA = N(6)-acetyl-L-lysyl-[histone] + CoA + H(+)</text>
        <dbReference type="Rhea" id="RHEA:21992"/>
        <dbReference type="Rhea" id="RHEA-COMP:9845"/>
        <dbReference type="Rhea" id="RHEA-COMP:11338"/>
        <dbReference type="ChEBI" id="CHEBI:15378"/>
        <dbReference type="ChEBI" id="CHEBI:29969"/>
        <dbReference type="ChEBI" id="CHEBI:57287"/>
        <dbReference type="ChEBI" id="CHEBI:57288"/>
        <dbReference type="ChEBI" id="CHEBI:61930"/>
        <dbReference type="EC" id="2.3.1.48"/>
    </reaction>
    <physiologicalReaction direction="left-to-right" evidence="9">
        <dbReference type="Rhea" id="RHEA:21993"/>
    </physiologicalReaction>
</comment>
<feature type="non-terminal residue" evidence="11">
    <location>
        <position position="518"/>
    </location>
</feature>
<dbReference type="SMART" id="SM01250">
    <property type="entry name" value="KAT11"/>
    <property type="match status" value="1"/>
</dbReference>
<dbReference type="PANTHER" id="PTHR31571">
    <property type="entry name" value="ALTERED INHERITANCE OF MITOCHONDRIA PROTEIN 6"/>
    <property type="match status" value="1"/>
</dbReference>
<keyword evidence="3" id="KW-0808">Transferase</keyword>
<evidence type="ECO:0000256" key="7">
    <source>
        <dbReference type="ARBA" id="ARBA00023163"/>
    </source>
</evidence>
<dbReference type="EMBL" id="MU157860">
    <property type="protein sequence ID" value="KAF9527581.1"/>
    <property type="molecule type" value="Genomic_DNA"/>
</dbReference>
<keyword evidence="6" id="KW-0805">Transcription regulation</keyword>
<keyword evidence="5" id="KW-0007">Acetylation</keyword>
<evidence type="ECO:0000256" key="8">
    <source>
        <dbReference type="ARBA" id="ARBA00023242"/>
    </source>
</evidence>
<dbReference type="Proteomes" id="UP000807306">
    <property type="component" value="Unassembled WGS sequence"/>
</dbReference>
<feature type="non-terminal residue" evidence="11">
    <location>
        <position position="1"/>
    </location>
</feature>
<dbReference type="InterPro" id="IPR051236">
    <property type="entry name" value="HAT_RTT109-like"/>
</dbReference>
<evidence type="ECO:0000256" key="6">
    <source>
        <dbReference type="ARBA" id="ARBA00023015"/>
    </source>
</evidence>
<evidence type="ECO:0000256" key="9">
    <source>
        <dbReference type="ARBA" id="ARBA00048940"/>
    </source>
</evidence>
<name>A0A9P6JNY6_9AGAR</name>
<feature type="region of interest" description="Disordered" evidence="10">
    <location>
        <begin position="287"/>
        <end position="318"/>
    </location>
</feature>